<proteinExistence type="predicted"/>
<keyword evidence="5" id="KW-1185">Reference proteome</keyword>
<protein>
    <recommendedName>
        <fullName evidence="3">Fungal lipase-type domain-containing protein</fullName>
    </recommendedName>
</protein>
<dbReference type="InterPro" id="IPR002921">
    <property type="entry name" value="Fungal_lipase-type"/>
</dbReference>
<comment type="caution">
    <text evidence="4">The sequence shown here is derived from an EMBL/GenBank/DDBJ whole genome shotgun (WGS) entry which is preliminary data.</text>
</comment>
<dbReference type="Gene3D" id="3.40.50.1820">
    <property type="entry name" value="alpha/beta hydrolase"/>
    <property type="match status" value="1"/>
</dbReference>
<dbReference type="Proteomes" id="UP001515480">
    <property type="component" value="Unassembled WGS sequence"/>
</dbReference>
<organism evidence="4 5">
    <name type="scientific">Prymnesium parvum</name>
    <name type="common">Toxic golden alga</name>
    <dbReference type="NCBI Taxonomy" id="97485"/>
    <lineage>
        <taxon>Eukaryota</taxon>
        <taxon>Haptista</taxon>
        <taxon>Haptophyta</taxon>
        <taxon>Prymnesiophyceae</taxon>
        <taxon>Prymnesiales</taxon>
        <taxon>Prymnesiaceae</taxon>
        <taxon>Prymnesium</taxon>
    </lineage>
</organism>
<keyword evidence="2" id="KW-0472">Membrane</keyword>
<dbReference type="GO" id="GO:0006629">
    <property type="term" value="P:lipid metabolic process"/>
    <property type="evidence" value="ECO:0007669"/>
    <property type="project" value="InterPro"/>
</dbReference>
<evidence type="ECO:0000256" key="2">
    <source>
        <dbReference type="SAM" id="Phobius"/>
    </source>
</evidence>
<evidence type="ECO:0000259" key="3">
    <source>
        <dbReference type="Pfam" id="PF01764"/>
    </source>
</evidence>
<evidence type="ECO:0000313" key="5">
    <source>
        <dbReference type="Proteomes" id="UP001515480"/>
    </source>
</evidence>
<dbReference type="AlphaFoldDB" id="A0AB34JJM3"/>
<evidence type="ECO:0000256" key="1">
    <source>
        <dbReference type="SAM" id="MobiDB-lite"/>
    </source>
</evidence>
<dbReference type="PANTHER" id="PTHR45856">
    <property type="entry name" value="ALPHA/BETA-HYDROLASES SUPERFAMILY PROTEIN"/>
    <property type="match status" value="1"/>
</dbReference>
<feature type="region of interest" description="Disordered" evidence="1">
    <location>
        <begin position="441"/>
        <end position="462"/>
    </location>
</feature>
<feature type="transmembrane region" description="Helical" evidence="2">
    <location>
        <begin position="91"/>
        <end position="112"/>
    </location>
</feature>
<name>A0AB34JJM3_PRYPA</name>
<evidence type="ECO:0000313" key="4">
    <source>
        <dbReference type="EMBL" id="KAL1521734.1"/>
    </source>
</evidence>
<dbReference type="SUPFAM" id="SSF53474">
    <property type="entry name" value="alpha/beta-Hydrolases"/>
    <property type="match status" value="1"/>
</dbReference>
<sequence length="801" mass="87277">MADDHESEKDSEGNDDTHAKEEEIVLQVETVCAVPQQRSSFFGGRSTSRNGRTAVNGNMRHSEAMRRERSLMQSAEKVVKAKKQAKRSQNVALLAIGVAVLGFLAMFAVVILGNEVSKDMFPEDNSNNELKTRSGGLVTVGQATSYTTLFDLPAFDTETLAHLKQLTLVLAYRSASRAPGSGVSLLDTTLNIVSALKARGGNACTLFGSSGAKVVIDSNARTAFAIIDGKYYIVRDIEPASSRDRRLSMTGGLRLLSGDEFFTPEHGFQRQANGAVGRKLASASTIRGYAEFSISAAAGLLDYANSQGPEVYTTVYMRGTAYMLGADGTGSMSAQVYYSAANPNSSAVLLEEIGGTRILINTSGAGAMYVFNAAGILTNCSDAMPAEMTPGGALTELSVRAVNDSLTLVSEDQELGDAVFEVDYYELDPSSIPSVFLSPSGEECSATLSPPPPAPPTSKFVNPANASASIEGLIQTAINASGIDTSGRRLADLMAEGSKMWRSRDVGDSLQDTVEHVRRLWGTSTYGASSYSMWQSASGAYSGYGTGGYFTDWVECTAGNANAQFHYTCDARGCNMNLGFAGSDDISDWLQNAQIWGGGPGNHHSGFYNYQNDLKTCVNYHRNLLKSWGIPLEYIVGHSLGGAAATIYSELHGQADRGVVTFGAPKTNLNSASLRGWRFIHRDDPVPSNMCFLGCPLIGHKHVVSRVYEYYDELTCWDERVERREQEKRNQCSSTWWKFWCWFEYVWVTVTEWVRSCRWDKKIRYISNTNFAYAFSNILWSVYGMVTKHSGYGDYPSITLS</sequence>
<keyword evidence="2" id="KW-0812">Transmembrane</keyword>
<dbReference type="PANTHER" id="PTHR45856:SF24">
    <property type="entry name" value="FUNGAL LIPASE-LIKE DOMAIN-CONTAINING PROTEIN"/>
    <property type="match status" value="1"/>
</dbReference>
<reference evidence="4 5" key="1">
    <citation type="journal article" date="2024" name="Science">
        <title>Giant polyketide synthase enzymes in the biosynthesis of giant marine polyether toxins.</title>
        <authorList>
            <person name="Fallon T.R."/>
            <person name="Shende V.V."/>
            <person name="Wierzbicki I.H."/>
            <person name="Pendleton A.L."/>
            <person name="Watervoot N.F."/>
            <person name="Auber R.P."/>
            <person name="Gonzalez D.J."/>
            <person name="Wisecaver J.H."/>
            <person name="Moore B.S."/>
        </authorList>
    </citation>
    <scope>NUCLEOTIDE SEQUENCE [LARGE SCALE GENOMIC DNA]</scope>
    <source>
        <strain evidence="4 5">12B1</strain>
    </source>
</reference>
<dbReference type="EMBL" id="JBGBPQ010000007">
    <property type="protein sequence ID" value="KAL1521734.1"/>
    <property type="molecule type" value="Genomic_DNA"/>
</dbReference>
<dbReference type="InterPro" id="IPR029058">
    <property type="entry name" value="AB_hydrolase_fold"/>
</dbReference>
<feature type="region of interest" description="Disordered" evidence="1">
    <location>
        <begin position="1"/>
        <end position="22"/>
    </location>
</feature>
<dbReference type="Pfam" id="PF01764">
    <property type="entry name" value="Lipase_3"/>
    <property type="match status" value="1"/>
</dbReference>
<feature type="domain" description="Fungal lipase-type" evidence="3">
    <location>
        <begin position="581"/>
        <end position="688"/>
    </location>
</feature>
<dbReference type="InterPro" id="IPR051218">
    <property type="entry name" value="Sec_MonoDiacylglyc_Lipase"/>
</dbReference>
<gene>
    <name evidence="4" type="ORF">AB1Y20_021389</name>
</gene>
<keyword evidence="2" id="KW-1133">Transmembrane helix</keyword>
<accession>A0AB34JJM3</accession>